<accession>A0A8J3AYZ9</accession>
<evidence type="ECO:0000259" key="4">
    <source>
        <dbReference type="Pfam" id="PF13458"/>
    </source>
</evidence>
<protein>
    <submittedName>
        <fullName evidence="5">Lipoprotein</fullName>
    </submittedName>
</protein>
<dbReference type="Proteomes" id="UP000627205">
    <property type="component" value="Unassembled WGS sequence"/>
</dbReference>
<feature type="signal peptide" evidence="3">
    <location>
        <begin position="1"/>
        <end position="32"/>
    </location>
</feature>
<dbReference type="SUPFAM" id="SSF53822">
    <property type="entry name" value="Periplasmic binding protein-like I"/>
    <property type="match status" value="1"/>
</dbReference>
<keyword evidence="6" id="KW-1185">Reference proteome</keyword>
<keyword evidence="5" id="KW-0449">Lipoprotein</keyword>
<evidence type="ECO:0000256" key="2">
    <source>
        <dbReference type="ARBA" id="ARBA00022729"/>
    </source>
</evidence>
<dbReference type="CDD" id="cd06326">
    <property type="entry name" value="PBP1_ABC_ligand_binding-like"/>
    <property type="match status" value="1"/>
</dbReference>
<evidence type="ECO:0000256" key="1">
    <source>
        <dbReference type="ARBA" id="ARBA00010062"/>
    </source>
</evidence>
<dbReference type="PANTHER" id="PTHR47235">
    <property type="entry name" value="BLR6548 PROTEIN"/>
    <property type="match status" value="1"/>
</dbReference>
<dbReference type="Pfam" id="PF13458">
    <property type="entry name" value="Peripla_BP_6"/>
    <property type="match status" value="1"/>
</dbReference>
<gene>
    <name evidence="5" type="ORF">GCM10011430_26660</name>
</gene>
<name>A0A8J3AYZ9_9BURK</name>
<reference evidence="5" key="2">
    <citation type="submission" date="2020-09" db="EMBL/GenBank/DDBJ databases">
        <authorList>
            <person name="Sun Q."/>
            <person name="Sedlacek I."/>
        </authorList>
    </citation>
    <scope>NUCLEOTIDE SEQUENCE</scope>
    <source>
        <strain evidence="5">CCM 7664</strain>
    </source>
</reference>
<organism evidence="5 6">
    <name type="scientific">Oxalicibacterium solurbis</name>
    <dbReference type="NCBI Taxonomy" id="69280"/>
    <lineage>
        <taxon>Bacteria</taxon>
        <taxon>Pseudomonadati</taxon>
        <taxon>Pseudomonadota</taxon>
        <taxon>Betaproteobacteria</taxon>
        <taxon>Burkholderiales</taxon>
        <taxon>Oxalobacteraceae</taxon>
        <taxon>Oxalicibacterium</taxon>
    </lineage>
</organism>
<proteinExistence type="inferred from homology"/>
<dbReference type="PANTHER" id="PTHR47235:SF1">
    <property type="entry name" value="BLR6548 PROTEIN"/>
    <property type="match status" value="1"/>
</dbReference>
<feature type="chain" id="PRO_5035321802" evidence="3">
    <location>
        <begin position="33"/>
        <end position="388"/>
    </location>
</feature>
<feature type="domain" description="Leucine-binding protein" evidence="4">
    <location>
        <begin position="41"/>
        <end position="378"/>
    </location>
</feature>
<dbReference type="InterPro" id="IPR028082">
    <property type="entry name" value="Peripla_BP_I"/>
</dbReference>
<comment type="similarity">
    <text evidence="1">Belongs to the leucine-binding protein family.</text>
</comment>
<sequence>MASKGEKLMSKAVLRAISVLAMFAGVLQVAVAEDGVTDSTILIGQTIGVTGTVAGTVKEMNEGARAYLAIVNKQGGVNGRKIELRTLDDQYLPERAAANAKALIEKDKVFALFQSRGTPQTLAILPELEARKVPLIAPSTGAESLHVPVNRLVFNVRAKYQDEVVKAIEHFNTLGMKHIGLLTYEKDDALGLDGVNGFNKGMAEYKLTPAFIEIFPRLKPDVDAVAQKLVGEAPDALIIVSSGANTVDVIKAIRARGGRMQIMTLSNNSSQDFIRDLGADAAGVIVSQITPPPNLSTTVLGQEFQAAAKASGATVSYAGMEGFLSAKVMVEGLRRTGRNLTRENLVHALETMQRVDMGGVSLSYSSKDHTGGNYVELTLIGKDGRYIR</sequence>
<evidence type="ECO:0000256" key="3">
    <source>
        <dbReference type="SAM" id="SignalP"/>
    </source>
</evidence>
<dbReference type="EMBL" id="BMDP01000004">
    <property type="protein sequence ID" value="GGI55492.1"/>
    <property type="molecule type" value="Genomic_DNA"/>
</dbReference>
<comment type="caution">
    <text evidence="5">The sequence shown here is derived from an EMBL/GenBank/DDBJ whole genome shotgun (WGS) entry which is preliminary data.</text>
</comment>
<evidence type="ECO:0000313" key="6">
    <source>
        <dbReference type="Proteomes" id="UP000627205"/>
    </source>
</evidence>
<dbReference type="AlphaFoldDB" id="A0A8J3AYZ9"/>
<evidence type="ECO:0000313" key="5">
    <source>
        <dbReference type="EMBL" id="GGI55492.1"/>
    </source>
</evidence>
<reference evidence="5" key="1">
    <citation type="journal article" date="2014" name="Int. J. Syst. Evol. Microbiol.">
        <title>Complete genome sequence of Corynebacterium casei LMG S-19264T (=DSM 44701T), isolated from a smear-ripened cheese.</title>
        <authorList>
            <consortium name="US DOE Joint Genome Institute (JGI-PGF)"/>
            <person name="Walter F."/>
            <person name="Albersmeier A."/>
            <person name="Kalinowski J."/>
            <person name="Ruckert C."/>
        </authorList>
    </citation>
    <scope>NUCLEOTIDE SEQUENCE</scope>
    <source>
        <strain evidence="5">CCM 7664</strain>
    </source>
</reference>
<dbReference type="InterPro" id="IPR028081">
    <property type="entry name" value="Leu-bd"/>
</dbReference>
<keyword evidence="2 3" id="KW-0732">Signal</keyword>
<dbReference type="Gene3D" id="3.40.50.2300">
    <property type="match status" value="2"/>
</dbReference>